<dbReference type="Pfam" id="PF13411">
    <property type="entry name" value="MerR_1"/>
    <property type="match status" value="1"/>
</dbReference>
<dbReference type="InterPro" id="IPR009061">
    <property type="entry name" value="DNA-bd_dom_put_sf"/>
</dbReference>
<dbReference type="SMART" id="SM00422">
    <property type="entry name" value="HTH_MERR"/>
    <property type="match status" value="1"/>
</dbReference>
<reference evidence="5 6" key="1">
    <citation type="submission" date="2019-06" db="EMBL/GenBank/DDBJ databases">
        <title>Pseudomonas bimorpha sp. nov. isolated from bovine raw milk and skim milk concentrate.</title>
        <authorList>
            <person name="Hofmann K."/>
            <person name="Huptas C."/>
            <person name="Doll E."/>
            <person name="Scherer S."/>
            <person name="Wenning M."/>
        </authorList>
    </citation>
    <scope>NUCLEOTIDE SEQUENCE [LARGE SCALE GENOMIC DNA]</scope>
    <source>
        <strain evidence="5 6">DSM 108990</strain>
    </source>
</reference>
<dbReference type="Gene3D" id="1.10.1660.10">
    <property type="match status" value="1"/>
</dbReference>
<organism evidence="5 6">
    <name type="scientific">Pseudomonas saxonica</name>
    <dbReference type="NCBI Taxonomy" id="2600598"/>
    <lineage>
        <taxon>Bacteria</taxon>
        <taxon>Pseudomonadati</taxon>
        <taxon>Pseudomonadota</taxon>
        <taxon>Gammaproteobacteria</taxon>
        <taxon>Pseudomonadales</taxon>
        <taxon>Pseudomonadaceae</taxon>
        <taxon>Pseudomonas</taxon>
    </lineage>
</organism>
<dbReference type="GO" id="GO:0003677">
    <property type="term" value="F:DNA binding"/>
    <property type="evidence" value="ECO:0007669"/>
    <property type="project" value="UniProtKB-KW"/>
</dbReference>
<dbReference type="PANTHER" id="PTHR30204">
    <property type="entry name" value="REDOX-CYCLING DRUG-SENSING TRANSCRIPTIONAL ACTIVATOR SOXR"/>
    <property type="match status" value="1"/>
</dbReference>
<evidence type="ECO:0000259" key="4">
    <source>
        <dbReference type="PROSITE" id="PS50937"/>
    </source>
</evidence>
<dbReference type="Proteomes" id="UP000317901">
    <property type="component" value="Unassembled WGS sequence"/>
</dbReference>
<dbReference type="EMBL" id="VFIP01000031">
    <property type="protein sequence ID" value="TWR88064.1"/>
    <property type="molecule type" value="Genomic_DNA"/>
</dbReference>
<dbReference type="PANTHER" id="PTHR30204:SF67">
    <property type="entry name" value="HTH-TYPE TRANSCRIPTIONAL REGULATOR MLRA-RELATED"/>
    <property type="match status" value="1"/>
</dbReference>
<dbReference type="InterPro" id="IPR047057">
    <property type="entry name" value="MerR_fam"/>
</dbReference>
<dbReference type="PROSITE" id="PS50937">
    <property type="entry name" value="HTH_MERR_2"/>
    <property type="match status" value="1"/>
</dbReference>
<proteinExistence type="predicted"/>
<keyword evidence="1" id="KW-0805">Transcription regulation</keyword>
<accession>A0A5C5Q012</accession>
<comment type="caution">
    <text evidence="5">The sequence shown here is derived from an EMBL/GenBank/DDBJ whole genome shotgun (WGS) entry which is preliminary data.</text>
</comment>
<dbReference type="GO" id="GO:0003700">
    <property type="term" value="F:DNA-binding transcription factor activity"/>
    <property type="evidence" value="ECO:0007669"/>
    <property type="project" value="InterPro"/>
</dbReference>
<keyword evidence="2" id="KW-0238">DNA-binding</keyword>
<keyword evidence="3" id="KW-0804">Transcription</keyword>
<sequence length="317" mass="35402">MPVMTDVEPLSVTESGTESNGLFPIREVSRLTGINPVTLRAWERRYGFIEPKRTNSGHRLYSVTDIETVRRVQGWIERGVSVSKVGELLARGTPAISRHEGVQSTEYREWQLQISAALSAFNEAQLERLYGQIFSSYPPEVAFQDILMPLWHQLFKTRDEFGRTSEWLLLDGFLRGRVQHRLQFQLQVAPSSTCVVVVALADLCRELELLVAGLLLSRADRVIRVLPMGQPLDELALVCEKIQPAAVVVFAQRALTTAHHRRLLKLAQTLDCSTLLAGEAANVAQPALNDSSIGCLGHDARLMNQRLDAELKGHVAF</sequence>
<dbReference type="AlphaFoldDB" id="A0A5C5Q012"/>
<dbReference type="RefSeq" id="WP_146426634.1">
    <property type="nucleotide sequence ID" value="NZ_VFIP01000031.1"/>
</dbReference>
<name>A0A5C5Q012_9PSED</name>
<dbReference type="SUPFAM" id="SSF46955">
    <property type="entry name" value="Putative DNA-binding domain"/>
    <property type="match status" value="1"/>
</dbReference>
<evidence type="ECO:0000256" key="2">
    <source>
        <dbReference type="ARBA" id="ARBA00023125"/>
    </source>
</evidence>
<gene>
    <name evidence="5" type="ORF">FJD37_15730</name>
</gene>
<evidence type="ECO:0000313" key="6">
    <source>
        <dbReference type="Proteomes" id="UP000317901"/>
    </source>
</evidence>
<evidence type="ECO:0000256" key="1">
    <source>
        <dbReference type="ARBA" id="ARBA00023015"/>
    </source>
</evidence>
<dbReference type="OrthoDB" id="9800334at2"/>
<protein>
    <submittedName>
        <fullName evidence="5">MerR family transcriptional regulator</fullName>
    </submittedName>
</protein>
<feature type="domain" description="HTH merR-type" evidence="4">
    <location>
        <begin position="22"/>
        <end position="91"/>
    </location>
</feature>
<evidence type="ECO:0000256" key="3">
    <source>
        <dbReference type="ARBA" id="ARBA00023163"/>
    </source>
</evidence>
<dbReference type="InterPro" id="IPR000551">
    <property type="entry name" value="MerR-type_HTH_dom"/>
</dbReference>
<dbReference type="CDD" id="cd01104">
    <property type="entry name" value="HTH_MlrA-CarA"/>
    <property type="match status" value="1"/>
</dbReference>
<evidence type="ECO:0000313" key="5">
    <source>
        <dbReference type="EMBL" id="TWR88064.1"/>
    </source>
</evidence>